<evidence type="ECO:0000313" key="3">
    <source>
        <dbReference type="Proteomes" id="UP000013966"/>
    </source>
</evidence>
<organism evidence="2 3">
    <name type="scientific">Caballeronia insecticola</name>
    <dbReference type="NCBI Taxonomy" id="758793"/>
    <lineage>
        <taxon>Bacteria</taxon>
        <taxon>Pseudomonadati</taxon>
        <taxon>Pseudomonadota</taxon>
        <taxon>Betaproteobacteria</taxon>
        <taxon>Burkholderiales</taxon>
        <taxon>Burkholderiaceae</taxon>
        <taxon>Caballeronia</taxon>
    </lineage>
</organism>
<protein>
    <submittedName>
        <fullName evidence="2">Uncharacterized protein</fullName>
    </submittedName>
</protein>
<accession>R4WHX3</accession>
<feature type="region of interest" description="Disordered" evidence="1">
    <location>
        <begin position="26"/>
        <end position="47"/>
    </location>
</feature>
<name>R4WHX3_9BURK</name>
<dbReference type="PATRIC" id="fig|758793.3.peg.2033"/>
<dbReference type="STRING" id="758793.BRPE64_ACDS20300"/>
<keyword evidence="3" id="KW-1185">Reference proteome</keyword>
<evidence type="ECO:0000256" key="1">
    <source>
        <dbReference type="SAM" id="MobiDB-lite"/>
    </source>
</evidence>
<feature type="compositionally biased region" description="Basic and acidic residues" evidence="1">
    <location>
        <begin position="37"/>
        <end position="47"/>
    </location>
</feature>
<sequence length="69" mass="7398">MPLEVGRRAPAHVVVASGVPARTARRVSVDQAGNGVSRDHSKDRVDSPAKLCCRHKAARGAKLQCRDEP</sequence>
<evidence type="ECO:0000313" key="2">
    <source>
        <dbReference type="EMBL" id="BAN23784.1"/>
    </source>
</evidence>
<dbReference type="Proteomes" id="UP000013966">
    <property type="component" value="Chromosome 1"/>
</dbReference>
<dbReference type="HOGENOM" id="CLU_2767895_0_0_4"/>
<reference evidence="2 3" key="1">
    <citation type="journal article" date="2013" name="Genome Announc.">
        <title>Complete Genome Sequence of Burkholderia sp. Strain RPE64, Bacterial Symbiont of the Bean Bug Riptortus pedestris.</title>
        <authorList>
            <person name="Shibata T.F."/>
            <person name="Maeda T."/>
            <person name="Nikoh N."/>
            <person name="Yamaguchi K."/>
            <person name="Oshima K."/>
            <person name="Hattori M."/>
            <person name="Nishiyama T."/>
            <person name="Hasebe M."/>
            <person name="Fukatsu T."/>
            <person name="Kikuchi Y."/>
            <person name="Shigenobu S."/>
        </authorList>
    </citation>
    <scope>NUCLEOTIDE SEQUENCE [LARGE SCALE GENOMIC DNA]</scope>
</reference>
<gene>
    <name evidence="2" type="ORF">BRPE64_ACDS20300</name>
</gene>
<dbReference type="AlphaFoldDB" id="R4WHX3"/>
<dbReference type="EMBL" id="AP013058">
    <property type="protein sequence ID" value="BAN23784.1"/>
    <property type="molecule type" value="Genomic_DNA"/>
</dbReference>
<dbReference type="KEGG" id="buo:BRPE64_ACDS20300"/>
<reference evidence="2 3" key="2">
    <citation type="journal article" date="2018" name="Int. J. Syst. Evol. Microbiol.">
        <title>Burkholderia insecticola sp. nov., a gut symbiotic bacterium of the bean bug Riptortus pedestris.</title>
        <authorList>
            <person name="Takeshita K."/>
            <person name="Tamaki H."/>
            <person name="Ohbayashi T."/>
            <person name="Meng X.-Y."/>
            <person name="Sone T."/>
            <person name="Mitani Y."/>
            <person name="Peeters C."/>
            <person name="Kikuchi Y."/>
            <person name="Vandamme P."/>
        </authorList>
    </citation>
    <scope>NUCLEOTIDE SEQUENCE [LARGE SCALE GENOMIC DNA]</scope>
    <source>
        <strain evidence="2">RPE64</strain>
    </source>
</reference>
<proteinExistence type="predicted"/>